<sequence>MVFHGFTALSDALICNDDIRSIYSSPGLYSKTMTPTYDAHDGSPLSPTSAWFGDSALSEGNPGILAVSQPITSPEILAKMFKPQALLDKAKINQGWLDSSRSLMEQDVKENEALLLRFKYYSFFDLNPKYDAIRINQLYEQAKWAILLEEIECTEEEMMMFAALQVHDVLVEYHINKLSIMTSENHLNNSDKEVDEVDAALSDLEITLEGGKTSTILRQIQQPKKLTLKGYKQYWCTFKDTSISCYKSKEESSGTPAHQMNLRGKASLAGLLLMVAFPLAS</sequence>
<name>A0ABQ9V5F6_SAGOE</name>
<comment type="caution">
    <text evidence="2">The sequence shown here is derived from an EMBL/GenBank/DDBJ whole genome shotgun (WGS) entry which is preliminary data.</text>
</comment>
<dbReference type="PANTHER" id="PTHR16160:SF11">
    <property type="entry name" value="FERMITIN FAMILY HOMOLOG 2"/>
    <property type="match status" value="1"/>
</dbReference>
<evidence type="ECO:0000313" key="2">
    <source>
        <dbReference type="EMBL" id="KAK2104214.1"/>
    </source>
</evidence>
<organism evidence="2 3">
    <name type="scientific">Saguinus oedipus</name>
    <name type="common">Cotton-top tamarin</name>
    <name type="synonym">Oedipomidas oedipus</name>
    <dbReference type="NCBI Taxonomy" id="9490"/>
    <lineage>
        <taxon>Eukaryota</taxon>
        <taxon>Metazoa</taxon>
        <taxon>Chordata</taxon>
        <taxon>Craniata</taxon>
        <taxon>Vertebrata</taxon>
        <taxon>Euteleostomi</taxon>
        <taxon>Mammalia</taxon>
        <taxon>Eutheria</taxon>
        <taxon>Euarchontoglires</taxon>
        <taxon>Primates</taxon>
        <taxon>Haplorrhini</taxon>
        <taxon>Platyrrhini</taxon>
        <taxon>Cebidae</taxon>
        <taxon>Callitrichinae</taxon>
        <taxon>Saguinus</taxon>
    </lineage>
</organism>
<dbReference type="Pfam" id="PF00373">
    <property type="entry name" value="FERM_M"/>
    <property type="match status" value="1"/>
</dbReference>
<protein>
    <submittedName>
        <fullName evidence="2">Fermitin 2</fullName>
    </submittedName>
</protein>
<dbReference type="InterPro" id="IPR037843">
    <property type="entry name" value="Kindlin/fermitin"/>
</dbReference>
<dbReference type="PANTHER" id="PTHR16160">
    <property type="entry name" value="FERMITIN 2-RELATED"/>
    <property type="match status" value="1"/>
</dbReference>
<dbReference type="SUPFAM" id="SSF47031">
    <property type="entry name" value="Second domain of FERM"/>
    <property type="match status" value="1"/>
</dbReference>
<dbReference type="InterPro" id="IPR019749">
    <property type="entry name" value="Band_41_domain"/>
</dbReference>
<reference evidence="2 3" key="1">
    <citation type="submission" date="2023-05" db="EMBL/GenBank/DDBJ databases">
        <title>B98-5 Cell Line De Novo Hybrid Assembly: An Optical Mapping Approach.</title>
        <authorList>
            <person name="Kananen K."/>
            <person name="Auerbach J.A."/>
            <person name="Kautto E."/>
            <person name="Blachly J.S."/>
        </authorList>
    </citation>
    <scope>NUCLEOTIDE SEQUENCE [LARGE SCALE GENOMIC DNA]</scope>
    <source>
        <strain evidence="2">B95-8</strain>
        <tissue evidence="2">Cell line</tissue>
    </source>
</reference>
<dbReference type="InterPro" id="IPR011993">
    <property type="entry name" value="PH-like_dom_sf"/>
</dbReference>
<dbReference type="InterPro" id="IPR019748">
    <property type="entry name" value="FERM_central"/>
</dbReference>
<dbReference type="EMBL" id="JASSZA010000008">
    <property type="protein sequence ID" value="KAK2104214.1"/>
    <property type="molecule type" value="Genomic_DNA"/>
</dbReference>
<evidence type="ECO:0000259" key="1">
    <source>
        <dbReference type="SMART" id="SM00295"/>
    </source>
</evidence>
<dbReference type="SMART" id="SM00295">
    <property type="entry name" value="B41"/>
    <property type="match status" value="1"/>
</dbReference>
<accession>A0ABQ9V5F6</accession>
<dbReference type="Gene3D" id="2.30.29.30">
    <property type="entry name" value="Pleckstrin-homology domain (PH domain)/Phosphotyrosine-binding domain (PTB)"/>
    <property type="match status" value="1"/>
</dbReference>
<evidence type="ECO:0000313" key="3">
    <source>
        <dbReference type="Proteomes" id="UP001266305"/>
    </source>
</evidence>
<dbReference type="Proteomes" id="UP001266305">
    <property type="component" value="Unassembled WGS sequence"/>
</dbReference>
<dbReference type="SUPFAM" id="SSF50729">
    <property type="entry name" value="PH domain-like"/>
    <property type="match status" value="1"/>
</dbReference>
<dbReference type="InterPro" id="IPR035963">
    <property type="entry name" value="FERM_2"/>
</dbReference>
<feature type="domain" description="Band 4.1" evidence="1">
    <location>
        <begin position="30"/>
        <end position="246"/>
    </location>
</feature>
<keyword evidence="3" id="KW-1185">Reference proteome</keyword>
<proteinExistence type="predicted"/>
<gene>
    <name evidence="2" type="primary">FERMT2_2</name>
    <name evidence="2" type="ORF">P7K49_018070</name>
</gene>